<dbReference type="Pfam" id="PF08241">
    <property type="entry name" value="Methyltransf_11"/>
    <property type="match status" value="1"/>
</dbReference>
<dbReference type="EMBL" id="CP049055">
    <property type="protein sequence ID" value="QII11007.1"/>
    <property type="molecule type" value="Genomic_DNA"/>
</dbReference>
<protein>
    <recommendedName>
        <fullName evidence="1">Methyltransferase type 11 domain-containing protein</fullName>
    </recommendedName>
</protein>
<gene>
    <name evidence="3" type="ORF">KsCSTR_16280</name>
    <name evidence="2" type="ORF">kuste3219</name>
</gene>
<dbReference type="SUPFAM" id="SSF53335">
    <property type="entry name" value="S-adenosyl-L-methionine-dependent methyltransferases"/>
    <property type="match status" value="1"/>
</dbReference>
<dbReference type="RefSeq" id="WP_164994698.1">
    <property type="nucleotide sequence ID" value="NZ_CP049055.1"/>
</dbReference>
<evidence type="ECO:0000259" key="1">
    <source>
        <dbReference type="Pfam" id="PF08241"/>
    </source>
</evidence>
<reference evidence="2" key="2">
    <citation type="submission" date="2006-01" db="EMBL/GenBank/DDBJ databases">
        <authorList>
            <person name="Genoscope"/>
        </authorList>
    </citation>
    <scope>NUCLEOTIDE SEQUENCE</scope>
</reference>
<accession>Q1Q1U2</accession>
<feature type="domain" description="Methyltransferase type 11" evidence="1">
    <location>
        <begin position="44"/>
        <end position="92"/>
    </location>
</feature>
<dbReference type="AlphaFoldDB" id="Q1Q1U2"/>
<evidence type="ECO:0000313" key="2">
    <source>
        <dbReference type="EMBL" id="CAJ73978.1"/>
    </source>
</evidence>
<dbReference type="GO" id="GO:0008757">
    <property type="term" value="F:S-adenosylmethionine-dependent methyltransferase activity"/>
    <property type="evidence" value="ECO:0007669"/>
    <property type="project" value="InterPro"/>
</dbReference>
<name>Q1Q1U2_KUEST</name>
<dbReference type="Gene3D" id="3.40.50.150">
    <property type="entry name" value="Vaccinia Virus protein VP39"/>
    <property type="match status" value="1"/>
</dbReference>
<dbReference type="InterPro" id="IPR029063">
    <property type="entry name" value="SAM-dependent_MTases_sf"/>
</dbReference>
<evidence type="ECO:0000313" key="3">
    <source>
        <dbReference type="EMBL" id="QII11007.1"/>
    </source>
</evidence>
<dbReference type="EMBL" id="CT573071">
    <property type="protein sequence ID" value="CAJ73978.1"/>
    <property type="molecule type" value="Genomic_DNA"/>
</dbReference>
<evidence type="ECO:0000313" key="4">
    <source>
        <dbReference type="Proteomes" id="UP000501926"/>
    </source>
</evidence>
<reference evidence="3 4" key="3">
    <citation type="submission" date="2020-02" db="EMBL/GenBank/DDBJ databases">
        <title>Newly sequenced genome of strain CSTR1 showed variability in Candidatus Kuenenia stuttgartiensis genomes.</title>
        <authorList>
            <person name="Ding C."/>
            <person name="Adrian L."/>
        </authorList>
    </citation>
    <scope>NUCLEOTIDE SEQUENCE [LARGE SCALE GENOMIC DNA]</scope>
    <source>
        <strain evidence="3 4">CSTR1</strain>
    </source>
</reference>
<dbReference type="Proteomes" id="UP000501926">
    <property type="component" value="Chromosome"/>
</dbReference>
<organism evidence="2">
    <name type="scientific">Kuenenia stuttgartiensis</name>
    <dbReference type="NCBI Taxonomy" id="174633"/>
    <lineage>
        <taxon>Bacteria</taxon>
        <taxon>Pseudomonadati</taxon>
        <taxon>Planctomycetota</taxon>
        <taxon>Candidatus Brocadiia</taxon>
        <taxon>Candidatus Brocadiales</taxon>
        <taxon>Candidatus Brocadiaceae</taxon>
        <taxon>Candidatus Kuenenia</taxon>
    </lineage>
</organism>
<proteinExistence type="predicted"/>
<sequence>MKREDILIDIAAAGSNLAKVLRKKGMKAYRQDLTYPDGINGYDIGGDAGNMPLADAFADVLTLHCAFECFQGEADVRFAREAGRILRGGGRVGIIPLYIDTITFVKTSPWCDTRNIQVEQEAKFLWRDDKYKEPFSRHYSPETFSYKIASQMPEFAIKILYFTNLKELSENVYPGQRIYCHFMFKAQKR</sequence>
<dbReference type="InterPro" id="IPR013216">
    <property type="entry name" value="Methyltransf_11"/>
</dbReference>
<reference evidence="2" key="1">
    <citation type="journal article" date="2006" name="Nature">
        <title>Deciphering the evolution and metabolism of an anammox bacterium from a community genome.</title>
        <authorList>
            <person name="Strous M."/>
            <person name="Pelletier E."/>
            <person name="Mangenot S."/>
            <person name="Rattei T."/>
            <person name="Lehner A."/>
            <person name="Taylor M.W."/>
            <person name="Horn M."/>
            <person name="Daims H."/>
            <person name="Bartol-Mavel D."/>
            <person name="Wincker P."/>
            <person name="Barbe V."/>
            <person name="Fonknechten N."/>
            <person name="Vallenet D."/>
            <person name="Segurens B."/>
            <person name="Schenowitz-Truong C."/>
            <person name="Medigue C."/>
            <person name="Collingro A."/>
            <person name="Snel B."/>
            <person name="Dutilh B.E."/>
            <person name="OpDenCamp H.J.M."/>
            <person name="vanDerDrift C."/>
            <person name="Cirpus I."/>
            <person name="vanDePas-Schoonen K.T."/>
            <person name="Harhangi H.R."/>
            <person name="vanNiftrik L."/>
            <person name="Schmid M."/>
            <person name="Keltjens J."/>
            <person name="vanDeVossenberg J."/>
            <person name="Kartal B."/>
            <person name="Meier H."/>
            <person name="Frishman D."/>
            <person name="Huynen M.A."/>
            <person name="Mewes H."/>
            <person name="Weissenbach J."/>
            <person name="Jetten M.S.M."/>
            <person name="Wagner M."/>
            <person name="LePaslier D."/>
        </authorList>
    </citation>
    <scope>NUCLEOTIDE SEQUENCE</scope>
</reference>